<feature type="signal peptide" evidence="1">
    <location>
        <begin position="1"/>
        <end position="24"/>
    </location>
</feature>
<dbReference type="Proteomes" id="UP001303760">
    <property type="component" value="Unassembled WGS sequence"/>
</dbReference>
<dbReference type="Gene3D" id="2.170.270.10">
    <property type="entry name" value="SET domain"/>
    <property type="match status" value="1"/>
</dbReference>
<feature type="chain" id="PRO_5043025724" description="SET domain-containing protein" evidence="1">
    <location>
        <begin position="25"/>
        <end position="431"/>
    </location>
</feature>
<sequence length="431" mass="48468">MKASLQLLPFFASLLLGHRGLSHAEICGLEHSTIPVGSPVCLIDPSYTVFGKNSSRARRHSWTHSSPCSHGEWSEQPICVFTDAIFAGERGISLVTTPQRANYLATTPAFVEPAVLEGINRGLNPAKFEMRAIPGKGMGLIATAYIQRGDLLMAENPSLMVDYRAFNELTKVQYTSLQGHAVSNLPSSHSAIVLNLSAHTTDTSHLTLEEHVDLIASTNCFDIDPDEGDEDQHNSFYSLFPAIARFNHDCRPNADYVFSHRTLAQYIYAARDIAPGEELTISYINPLMSRAERQGRLKQWGFECACPLCTLDGARREESDKRIETIKKLHEELRNWGRESRACPEMAELLVGLYQMERLDTIMYEAYMFAALEYNAAGDPWMAVKYARLAVEWGIPMAGPEDEDMGDLRELAENPWGHWSWLKRVKQQEER</sequence>
<keyword evidence="1" id="KW-0732">Signal</keyword>
<reference evidence="3" key="1">
    <citation type="journal article" date="2023" name="Mol. Phylogenet. Evol.">
        <title>Genome-scale phylogeny and comparative genomics of the fungal order Sordariales.</title>
        <authorList>
            <person name="Hensen N."/>
            <person name="Bonometti L."/>
            <person name="Westerberg I."/>
            <person name="Brannstrom I.O."/>
            <person name="Guillou S."/>
            <person name="Cros-Aarteil S."/>
            <person name="Calhoun S."/>
            <person name="Haridas S."/>
            <person name="Kuo A."/>
            <person name="Mondo S."/>
            <person name="Pangilinan J."/>
            <person name="Riley R."/>
            <person name="LaButti K."/>
            <person name="Andreopoulos B."/>
            <person name="Lipzen A."/>
            <person name="Chen C."/>
            <person name="Yan M."/>
            <person name="Daum C."/>
            <person name="Ng V."/>
            <person name="Clum A."/>
            <person name="Steindorff A."/>
            <person name="Ohm R.A."/>
            <person name="Martin F."/>
            <person name="Silar P."/>
            <person name="Natvig D.O."/>
            <person name="Lalanne C."/>
            <person name="Gautier V."/>
            <person name="Ament-Velasquez S.L."/>
            <person name="Kruys A."/>
            <person name="Hutchinson M.I."/>
            <person name="Powell A.J."/>
            <person name="Barry K."/>
            <person name="Miller A.N."/>
            <person name="Grigoriev I.V."/>
            <person name="Debuchy R."/>
            <person name="Gladieux P."/>
            <person name="Hiltunen Thoren M."/>
            <person name="Johannesson H."/>
        </authorList>
    </citation>
    <scope>NUCLEOTIDE SEQUENCE</scope>
    <source>
        <strain evidence="3">CBS 532.94</strain>
    </source>
</reference>
<dbReference type="CDD" id="cd20071">
    <property type="entry name" value="SET_SMYD"/>
    <property type="match status" value="1"/>
</dbReference>
<evidence type="ECO:0000256" key="1">
    <source>
        <dbReference type="SAM" id="SignalP"/>
    </source>
</evidence>
<dbReference type="PANTHER" id="PTHR47332">
    <property type="entry name" value="SET DOMAIN-CONTAINING PROTEIN 5"/>
    <property type="match status" value="1"/>
</dbReference>
<dbReference type="PANTHER" id="PTHR47332:SF6">
    <property type="entry name" value="SET DOMAIN-CONTAINING PROTEIN"/>
    <property type="match status" value="1"/>
</dbReference>
<feature type="domain" description="SET" evidence="2">
    <location>
        <begin position="126"/>
        <end position="284"/>
    </location>
</feature>
<protein>
    <recommendedName>
        <fullName evidence="2">SET domain-containing protein</fullName>
    </recommendedName>
</protein>
<comment type="caution">
    <text evidence="3">The sequence shown here is derived from an EMBL/GenBank/DDBJ whole genome shotgun (WGS) entry which is preliminary data.</text>
</comment>
<organism evidence="3 4">
    <name type="scientific">Achaetomium macrosporum</name>
    <dbReference type="NCBI Taxonomy" id="79813"/>
    <lineage>
        <taxon>Eukaryota</taxon>
        <taxon>Fungi</taxon>
        <taxon>Dikarya</taxon>
        <taxon>Ascomycota</taxon>
        <taxon>Pezizomycotina</taxon>
        <taxon>Sordariomycetes</taxon>
        <taxon>Sordariomycetidae</taxon>
        <taxon>Sordariales</taxon>
        <taxon>Chaetomiaceae</taxon>
        <taxon>Achaetomium</taxon>
    </lineage>
</organism>
<dbReference type="EMBL" id="MU860053">
    <property type="protein sequence ID" value="KAK4239850.1"/>
    <property type="molecule type" value="Genomic_DNA"/>
</dbReference>
<dbReference type="SUPFAM" id="SSF82199">
    <property type="entry name" value="SET domain"/>
    <property type="match status" value="1"/>
</dbReference>
<proteinExistence type="predicted"/>
<reference evidence="3" key="2">
    <citation type="submission" date="2023-05" db="EMBL/GenBank/DDBJ databases">
        <authorList>
            <consortium name="Lawrence Berkeley National Laboratory"/>
            <person name="Steindorff A."/>
            <person name="Hensen N."/>
            <person name="Bonometti L."/>
            <person name="Westerberg I."/>
            <person name="Brannstrom I.O."/>
            <person name="Guillou S."/>
            <person name="Cros-Aarteil S."/>
            <person name="Calhoun S."/>
            <person name="Haridas S."/>
            <person name="Kuo A."/>
            <person name="Mondo S."/>
            <person name="Pangilinan J."/>
            <person name="Riley R."/>
            <person name="Labutti K."/>
            <person name="Andreopoulos B."/>
            <person name="Lipzen A."/>
            <person name="Chen C."/>
            <person name="Yanf M."/>
            <person name="Daum C."/>
            <person name="Ng V."/>
            <person name="Clum A."/>
            <person name="Ohm R."/>
            <person name="Martin F."/>
            <person name="Silar P."/>
            <person name="Natvig D."/>
            <person name="Lalanne C."/>
            <person name="Gautier V."/>
            <person name="Ament-Velasquez S.L."/>
            <person name="Kruys A."/>
            <person name="Hutchinson M.I."/>
            <person name="Powell A.J."/>
            <person name="Barry K."/>
            <person name="Miller A.N."/>
            <person name="Grigoriev I.V."/>
            <person name="Debuchy R."/>
            <person name="Gladieux P."/>
            <person name="Thoren M.H."/>
            <person name="Johannesson H."/>
        </authorList>
    </citation>
    <scope>NUCLEOTIDE SEQUENCE</scope>
    <source>
        <strain evidence="3">CBS 532.94</strain>
    </source>
</reference>
<evidence type="ECO:0000259" key="2">
    <source>
        <dbReference type="PROSITE" id="PS50280"/>
    </source>
</evidence>
<dbReference type="AlphaFoldDB" id="A0AAN7CDA5"/>
<evidence type="ECO:0000313" key="3">
    <source>
        <dbReference type="EMBL" id="KAK4239850.1"/>
    </source>
</evidence>
<dbReference type="Pfam" id="PF00856">
    <property type="entry name" value="SET"/>
    <property type="match status" value="1"/>
</dbReference>
<dbReference type="InterPro" id="IPR046341">
    <property type="entry name" value="SET_dom_sf"/>
</dbReference>
<name>A0AAN7CDA5_9PEZI</name>
<accession>A0AAN7CDA5</accession>
<dbReference type="SMART" id="SM00317">
    <property type="entry name" value="SET"/>
    <property type="match status" value="1"/>
</dbReference>
<dbReference type="InterPro" id="IPR053185">
    <property type="entry name" value="SET_domain_protein"/>
</dbReference>
<gene>
    <name evidence="3" type="ORF">C8A03DRAFT_32043</name>
</gene>
<dbReference type="InterPro" id="IPR001214">
    <property type="entry name" value="SET_dom"/>
</dbReference>
<dbReference type="PROSITE" id="PS50280">
    <property type="entry name" value="SET"/>
    <property type="match status" value="1"/>
</dbReference>
<evidence type="ECO:0000313" key="4">
    <source>
        <dbReference type="Proteomes" id="UP001303760"/>
    </source>
</evidence>
<keyword evidence="4" id="KW-1185">Reference proteome</keyword>